<sequence length="896" mass="97649">MTPRPSLLLRLAGGLETRPVKLALSLLILVSVLPIQGLEDELRPYFLAIFGVELVLRASLLRERERDRSRLDVLLFAFDVIAWLSFLPLERILDAHAAHALPLLRLSRLFLLLRFTREIAIDLYAILTRRELLEQFGLVTLAVWGLAFGASVLLSHLAIPHDYDGRGPVPDTGFLDRIWWSFRQLESADNLVANLHVHPIVAVISLGLTMVGVFVTSFIIGIGANVVDQVVRAARRRPVGYAGHALVIGPVHEAEMLVQEFVRLYERHRSLRSIRLSELWLWLLRRGPAPTRHALPRMALLGAEDDPPAYLYAPGMRWVVYRKGDIAQPEALELVGAAGAKRALILARHDAGPDADALTAMALSSFRTQNRRGHVFVEVQETRNRDLIQAVGGPGTYPLDMQRFLGLFLCQHLITPGVEALYTDLMTTDGSEFYTHVFLGADEARAVAALGEGPGGEISFSRMARAAHEKSVILAGVLLGDEAPERREGELVPVEGLVQWLNPLLDPPEGSPAWALGARAGRVPARRLRGLIGVSATYAPLRRYGRELLMGRGVAAAVDARARAHGAEAARAWTEAWAATLSRRRSHLDRVLIVGYSPALPSLLHALARFVPGVDVTLVLGERGDERMPLADRLASLGMTLAPDGPPPGTDGAPLSLPRGGRATVYTQRGHDLAALAVRCVARGAPPSAAVFLSEPEGLDRDARTAMRLIRFARALESRELAHGGRLHVLAEFSSVTKGEHVRSLLDAGRCGFAGPDRLRLSLVSTERIKNYFMVHSAFVPGVTTLYEELLGEGGQDLVRIEARPSGAAERARDAVGFDDLRAALEPRGAVPVALERDDGTVLLNPEPGSTLEAARIRAVYALARSQDLEVERDRPARESDGGDAARAERAPPISA</sequence>
<feature type="compositionally biased region" description="Basic and acidic residues" evidence="1">
    <location>
        <begin position="868"/>
        <end position="890"/>
    </location>
</feature>
<comment type="caution">
    <text evidence="3">The sequence shown here is derived from an EMBL/GenBank/DDBJ whole genome shotgun (WGS) entry which is preliminary data.</text>
</comment>
<keyword evidence="2" id="KW-1133">Transmembrane helix</keyword>
<keyword evidence="2" id="KW-0812">Transmembrane</keyword>
<evidence type="ECO:0000256" key="2">
    <source>
        <dbReference type="SAM" id="Phobius"/>
    </source>
</evidence>
<dbReference type="AlphaFoldDB" id="A0A150QYL3"/>
<feature type="region of interest" description="Disordered" evidence="1">
    <location>
        <begin position="868"/>
        <end position="896"/>
    </location>
</feature>
<accession>A0A150QYL3</accession>
<organism evidence="3 4">
    <name type="scientific">Sorangium cellulosum</name>
    <name type="common">Polyangium cellulosum</name>
    <dbReference type="NCBI Taxonomy" id="56"/>
    <lineage>
        <taxon>Bacteria</taxon>
        <taxon>Pseudomonadati</taxon>
        <taxon>Myxococcota</taxon>
        <taxon>Polyangia</taxon>
        <taxon>Polyangiales</taxon>
        <taxon>Polyangiaceae</taxon>
        <taxon>Sorangium</taxon>
    </lineage>
</organism>
<reference evidence="3 4" key="1">
    <citation type="submission" date="2014-02" db="EMBL/GenBank/DDBJ databases">
        <title>The small core and large imbalanced accessory genome model reveals a collaborative survival strategy of Sorangium cellulosum strains in nature.</title>
        <authorList>
            <person name="Han K."/>
            <person name="Peng R."/>
            <person name="Blom J."/>
            <person name="Li Y.-Z."/>
        </authorList>
    </citation>
    <scope>NUCLEOTIDE SEQUENCE [LARGE SCALE GENOMIC DNA]</scope>
    <source>
        <strain evidence="3 4">So0008-312</strain>
    </source>
</reference>
<name>A0A150QYL3_SORCE</name>
<evidence type="ECO:0000313" key="4">
    <source>
        <dbReference type="Proteomes" id="UP000075260"/>
    </source>
</evidence>
<evidence type="ECO:0008006" key="5">
    <source>
        <dbReference type="Google" id="ProtNLM"/>
    </source>
</evidence>
<dbReference type="EMBL" id="JEMA01000225">
    <property type="protein sequence ID" value="KYF72951.1"/>
    <property type="molecule type" value="Genomic_DNA"/>
</dbReference>
<dbReference type="Proteomes" id="UP000075260">
    <property type="component" value="Unassembled WGS sequence"/>
</dbReference>
<dbReference type="PANTHER" id="PTHR31563:SF10">
    <property type="entry name" value="ION CHANNEL POLLUX-RELATED"/>
    <property type="match status" value="1"/>
</dbReference>
<dbReference type="InterPro" id="IPR044849">
    <property type="entry name" value="CASTOR/POLLUX/SYM8-like"/>
</dbReference>
<feature type="transmembrane region" description="Helical" evidence="2">
    <location>
        <begin position="136"/>
        <end position="159"/>
    </location>
</feature>
<dbReference type="OrthoDB" id="5478742at2"/>
<dbReference type="GO" id="GO:0006811">
    <property type="term" value="P:monoatomic ion transport"/>
    <property type="evidence" value="ECO:0007669"/>
    <property type="project" value="InterPro"/>
</dbReference>
<protein>
    <recommendedName>
        <fullName evidence="5">Ion transport domain-containing protein</fullName>
    </recommendedName>
</protein>
<feature type="transmembrane region" description="Helical" evidence="2">
    <location>
        <begin position="200"/>
        <end position="227"/>
    </location>
</feature>
<gene>
    <name evidence="3" type="ORF">BE15_41845</name>
</gene>
<dbReference type="Gene3D" id="3.40.50.720">
    <property type="entry name" value="NAD(P)-binding Rossmann-like Domain"/>
    <property type="match status" value="1"/>
</dbReference>
<evidence type="ECO:0000256" key="1">
    <source>
        <dbReference type="SAM" id="MobiDB-lite"/>
    </source>
</evidence>
<evidence type="ECO:0000313" key="3">
    <source>
        <dbReference type="EMBL" id="KYF72951.1"/>
    </source>
</evidence>
<dbReference type="RefSeq" id="WP_061606013.1">
    <property type="nucleotide sequence ID" value="NZ_JEMA01000225.1"/>
</dbReference>
<proteinExistence type="predicted"/>
<keyword evidence="2" id="KW-0472">Membrane</keyword>
<dbReference type="PANTHER" id="PTHR31563">
    <property type="entry name" value="ION CHANNEL POLLUX-RELATED"/>
    <property type="match status" value="1"/>
</dbReference>